<dbReference type="Proteomes" id="UP001499863">
    <property type="component" value="Unassembled WGS sequence"/>
</dbReference>
<evidence type="ECO:0000256" key="6">
    <source>
        <dbReference type="SAM" id="Phobius"/>
    </source>
</evidence>
<evidence type="ECO:0000256" key="5">
    <source>
        <dbReference type="SAM" id="MobiDB-lite"/>
    </source>
</evidence>
<feature type="region of interest" description="Disordered" evidence="5">
    <location>
        <begin position="156"/>
        <end position="203"/>
    </location>
</feature>
<dbReference type="RefSeq" id="WP_344325896.1">
    <property type="nucleotide sequence ID" value="NZ_BAAAKJ010000037.1"/>
</dbReference>
<dbReference type="InterPro" id="IPR032808">
    <property type="entry name" value="DoxX"/>
</dbReference>
<evidence type="ECO:0000256" key="4">
    <source>
        <dbReference type="ARBA" id="ARBA00023136"/>
    </source>
</evidence>
<name>A0ABN1XMQ5_9ACTN</name>
<protein>
    <recommendedName>
        <fullName evidence="9">DoxX family protein</fullName>
    </recommendedName>
</protein>
<reference evidence="7 8" key="1">
    <citation type="journal article" date="2019" name="Int. J. Syst. Evol. Microbiol.">
        <title>The Global Catalogue of Microorganisms (GCM) 10K type strain sequencing project: providing services to taxonomists for standard genome sequencing and annotation.</title>
        <authorList>
            <consortium name="The Broad Institute Genomics Platform"/>
            <consortium name="The Broad Institute Genome Sequencing Center for Infectious Disease"/>
            <person name="Wu L."/>
            <person name="Ma J."/>
        </authorList>
    </citation>
    <scope>NUCLEOTIDE SEQUENCE [LARGE SCALE GENOMIC DNA]</scope>
    <source>
        <strain evidence="7 8">JCM 12393</strain>
    </source>
</reference>
<sequence length="203" mass="21660">MESFPARVVRSSRRRADLFARAYQRVAPGVLRVSVGMLYLWFGLPKFFPGASPAEDLASRCMSLMTFDAVPPGVSRFLLALMEVSIGIGLVTGLLLRLTLAVFFVHMTGVFATLVLLPHDVWTNGVPPVPTLEGQYILKNIVLIVACLTVATRGARPAAEPGPDPGPVTSAGPTLPVGKAPDEPQGPVTRSRIAGELRGRFAA</sequence>
<keyword evidence="8" id="KW-1185">Reference proteome</keyword>
<accession>A0ABN1XMQ5</accession>
<evidence type="ECO:0000313" key="8">
    <source>
        <dbReference type="Proteomes" id="UP001499863"/>
    </source>
</evidence>
<evidence type="ECO:0000256" key="2">
    <source>
        <dbReference type="ARBA" id="ARBA00022692"/>
    </source>
</evidence>
<keyword evidence="2 6" id="KW-0812">Transmembrane</keyword>
<evidence type="ECO:0000256" key="3">
    <source>
        <dbReference type="ARBA" id="ARBA00022989"/>
    </source>
</evidence>
<dbReference type="EMBL" id="BAAAKJ010000037">
    <property type="protein sequence ID" value="GAA1385556.1"/>
    <property type="molecule type" value="Genomic_DNA"/>
</dbReference>
<feature type="transmembrane region" description="Helical" evidence="6">
    <location>
        <begin position="98"/>
        <end position="117"/>
    </location>
</feature>
<keyword evidence="3 6" id="KW-1133">Transmembrane helix</keyword>
<feature type="transmembrane region" description="Helical" evidence="6">
    <location>
        <begin position="22"/>
        <end position="42"/>
    </location>
</feature>
<keyword evidence="4 6" id="KW-0472">Membrane</keyword>
<comment type="caution">
    <text evidence="7">The sequence shown here is derived from an EMBL/GenBank/DDBJ whole genome shotgun (WGS) entry which is preliminary data.</text>
</comment>
<feature type="compositionally biased region" description="Basic and acidic residues" evidence="5">
    <location>
        <begin position="193"/>
        <end position="203"/>
    </location>
</feature>
<organism evidence="7 8">
    <name type="scientific">Kitasatospora putterlickiae</name>
    <dbReference type="NCBI Taxonomy" id="221725"/>
    <lineage>
        <taxon>Bacteria</taxon>
        <taxon>Bacillati</taxon>
        <taxon>Actinomycetota</taxon>
        <taxon>Actinomycetes</taxon>
        <taxon>Kitasatosporales</taxon>
        <taxon>Streptomycetaceae</taxon>
        <taxon>Kitasatospora</taxon>
    </lineage>
</organism>
<comment type="subcellular location">
    <subcellularLocation>
        <location evidence="1">Membrane</location>
        <topology evidence="1">Multi-pass membrane protein</topology>
    </subcellularLocation>
</comment>
<evidence type="ECO:0000313" key="7">
    <source>
        <dbReference type="EMBL" id="GAA1385556.1"/>
    </source>
</evidence>
<evidence type="ECO:0008006" key="9">
    <source>
        <dbReference type="Google" id="ProtNLM"/>
    </source>
</evidence>
<proteinExistence type="predicted"/>
<feature type="transmembrane region" description="Helical" evidence="6">
    <location>
        <begin position="73"/>
        <end position="91"/>
    </location>
</feature>
<dbReference type="Pfam" id="PF07681">
    <property type="entry name" value="DoxX"/>
    <property type="match status" value="1"/>
</dbReference>
<evidence type="ECO:0000256" key="1">
    <source>
        <dbReference type="ARBA" id="ARBA00004141"/>
    </source>
</evidence>
<gene>
    <name evidence="7" type="ORF">GCM10009639_08340</name>
</gene>